<dbReference type="RefSeq" id="WP_316514248.1">
    <property type="nucleotide sequence ID" value="NZ_OY726395.1"/>
</dbReference>
<dbReference type="Pfam" id="PF12323">
    <property type="entry name" value="HTH_OrfB_IS605"/>
    <property type="match status" value="1"/>
</dbReference>
<sequence length="304" mass="33849">MKRRHSARAYLTGGQRQHAARLFGCCRVVFNDFLAEAGRQYSETGKTDFDQVAKQVTTLAKKTPERQWLAEVSSVALQQSIANAKRAYRNFFDSCSGKRKGRKVGFPKFKRRSGRQSATFTRNAGFSVRVDGCSKWGFVRLPGLGEVKFVVSADLDWDTLSSVTLIGNPDGTFEVSFTYQPVEVTKEPAPDGTVAGIDLGLTVLASGVHLDGEGGGERFDEPNERHLRRKQRALARAQKSLSRKEKGSRKDKRPPSNNYLKQKQKVAKLHSQVARTRKDQLDKFSLRVARENQTVGSAARVGDI</sequence>
<accession>A0ABN9NY56</accession>
<feature type="domain" description="Transposase putative helix-turn-helix" evidence="3">
    <location>
        <begin position="1"/>
        <end position="46"/>
    </location>
</feature>
<feature type="domain" description="Probable transposase IS891/IS1136/IS1341" evidence="2">
    <location>
        <begin position="181"/>
        <end position="296"/>
    </location>
</feature>
<dbReference type="InterPro" id="IPR001959">
    <property type="entry name" value="Transposase"/>
</dbReference>
<dbReference type="Pfam" id="PF01385">
    <property type="entry name" value="OrfB_IS605"/>
    <property type="match status" value="1"/>
</dbReference>
<gene>
    <name evidence="4" type="ORF">MU0050_000670</name>
</gene>
<keyword evidence="5" id="KW-1185">Reference proteome</keyword>
<evidence type="ECO:0000259" key="2">
    <source>
        <dbReference type="Pfam" id="PF01385"/>
    </source>
</evidence>
<evidence type="ECO:0000313" key="4">
    <source>
        <dbReference type="EMBL" id="CAJ1579752.1"/>
    </source>
</evidence>
<reference evidence="4 5" key="1">
    <citation type="submission" date="2023-08" db="EMBL/GenBank/DDBJ databases">
        <authorList>
            <person name="Folkvardsen B D."/>
            <person name="Norman A."/>
        </authorList>
    </citation>
    <scope>NUCLEOTIDE SEQUENCE [LARGE SCALE GENOMIC DNA]</scope>
    <source>
        <strain evidence="4 5">Mu0050</strain>
    </source>
</reference>
<dbReference type="Proteomes" id="UP001190466">
    <property type="component" value="Chromosome"/>
</dbReference>
<feature type="region of interest" description="Disordered" evidence="1">
    <location>
        <begin position="234"/>
        <end position="279"/>
    </location>
</feature>
<dbReference type="EMBL" id="OY726395">
    <property type="protein sequence ID" value="CAJ1579752.1"/>
    <property type="molecule type" value="Genomic_DNA"/>
</dbReference>
<dbReference type="NCBIfam" id="NF040570">
    <property type="entry name" value="guided_TnpB"/>
    <property type="match status" value="1"/>
</dbReference>
<protein>
    <submittedName>
        <fullName evidence="4">Transposase</fullName>
    </submittedName>
</protein>
<name>A0ABN9NY56_9MYCO</name>
<evidence type="ECO:0000313" key="5">
    <source>
        <dbReference type="Proteomes" id="UP001190466"/>
    </source>
</evidence>
<dbReference type="InterPro" id="IPR021027">
    <property type="entry name" value="Transposase_put_HTH"/>
</dbReference>
<evidence type="ECO:0000259" key="3">
    <source>
        <dbReference type="Pfam" id="PF12323"/>
    </source>
</evidence>
<organism evidence="4 5">
    <name type="scientific">[Mycobacterium] wendilense</name>
    <dbReference type="NCBI Taxonomy" id="3064284"/>
    <lineage>
        <taxon>Bacteria</taxon>
        <taxon>Bacillati</taxon>
        <taxon>Actinomycetota</taxon>
        <taxon>Actinomycetes</taxon>
        <taxon>Mycobacteriales</taxon>
        <taxon>Mycobacteriaceae</taxon>
        <taxon>Mycolicibacter</taxon>
    </lineage>
</organism>
<evidence type="ECO:0000256" key="1">
    <source>
        <dbReference type="SAM" id="MobiDB-lite"/>
    </source>
</evidence>
<proteinExistence type="predicted"/>